<name>A0A9P5ZB36_9AGAR</name>
<organism evidence="1 2">
    <name type="scientific">Pholiota conissans</name>
    <dbReference type="NCBI Taxonomy" id="109636"/>
    <lineage>
        <taxon>Eukaryota</taxon>
        <taxon>Fungi</taxon>
        <taxon>Dikarya</taxon>
        <taxon>Basidiomycota</taxon>
        <taxon>Agaricomycotina</taxon>
        <taxon>Agaricomycetes</taxon>
        <taxon>Agaricomycetidae</taxon>
        <taxon>Agaricales</taxon>
        <taxon>Agaricineae</taxon>
        <taxon>Strophariaceae</taxon>
        <taxon>Pholiota</taxon>
    </lineage>
</organism>
<gene>
    <name evidence="1" type="ORF">BDN70DRAFT_928039</name>
</gene>
<keyword evidence="2" id="KW-1185">Reference proteome</keyword>
<dbReference type="AlphaFoldDB" id="A0A9P5ZB36"/>
<accession>A0A9P5ZB36</accession>
<sequence length="243" mass="28378">MNSDQHILEVQQRVAPLKRLTSHKIPCILWDLDAMHYHHYPYWWEEMDDLHILVPDNLLESSAAILVEDGSYDRTSIRCYKHVEHLPGPDKGEYEFPRSIRLVNSKISCVNESPSHILIIPQSYYGLDAESHNRFQSLVPPMDPSYNGIRIPKFNTILEGFAHFALYPPGPSNYYFSSNYFDICGFVSHRWEGKKQKPVKKEILSEIETEDGAWYMVNFLFPLKNSQPMNVYLRQKSARRMNG</sequence>
<proteinExistence type="predicted"/>
<dbReference type="Proteomes" id="UP000807469">
    <property type="component" value="Unassembled WGS sequence"/>
</dbReference>
<dbReference type="OrthoDB" id="2730545at2759"/>
<evidence type="ECO:0000313" key="2">
    <source>
        <dbReference type="Proteomes" id="UP000807469"/>
    </source>
</evidence>
<comment type="caution">
    <text evidence="1">The sequence shown here is derived from an EMBL/GenBank/DDBJ whole genome shotgun (WGS) entry which is preliminary data.</text>
</comment>
<protein>
    <submittedName>
        <fullName evidence="1">Uncharacterized protein</fullName>
    </submittedName>
</protein>
<reference evidence="1" key="1">
    <citation type="submission" date="2020-11" db="EMBL/GenBank/DDBJ databases">
        <authorList>
            <consortium name="DOE Joint Genome Institute"/>
            <person name="Ahrendt S."/>
            <person name="Riley R."/>
            <person name="Andreopoulos W."/>
            <person name="Labutti K."/>
            <person name="Pangilinan J."/>
            <person name="Ruiz-Duenas F.J."/>
            <person name="Barrasa J.M."/>
            <person name="Sanchez-Garcia M."/>
            <person name="Camarero S."/>
            <person name="Miyauchi S."/>
            <person name="Serrano A."/>
            <person name="Linde D."/>
            <person name="Babiker R."/>
            <person name="Drula E."/>
            <person name="Ayuso-Fernandez I."/>
            <person name="Pacheco R."/>
            <person name="Padilla G."/>
            <person name="Ferreira P."/>
            <person name="Barriuso J."/>
            <person name="Kellner H."/>
            <person name="Castanera R."/>
            <person name="Alfaro M."/>
            <person name="Ramirez L."/>
            <person name="Pisabarro A.G."/>
            <person name="Kuo A."/>
            <person name="Tritt A."/>
            <person name="Lipzen A."/>
            <person name="He G."/>
            <person name="Yan M."/>
            <person name="Ng V."/>
            <person name="Cullen D."/>
            <person name="Martin F."/>
            <person name="Rosso M.-N."/>
            <person name="Henrissat B."/>
            <person name="Hibbett D."/>
            <person name="Martinez A.T."/>
            <person name="Grigoriev I.V."/>
        </authorList>
    </citation>
    <scope>NUCLEOTIDE SEQUENCE</scope>
    <source>
        <strain evidence="1">CIRM-BRFM 674</strain>
    </source>
</reference>
<dbReference type="EMBL" id="MU155140">
    <property type="protein sequence ID" value="KAF9484788.1"/>
    <property type="molecule type" value="Genomic_DNA"/>
</dbReference>
<evidence type="ECO:0000313" key="1">
    <source>
        <dbReference type="EMBL" id="KAF9484788.1"/>
    </source>
</evidence>